<evidence type="ECO:0000256" key="3">
    <source>
        <dbReference type="ARBA" id="ARBA00022723"/>
    </source>
</evidence>
<keyword evidence="5" id="KW-0378">Hydrolase</keyword>
<dbReference type="GO" id="GO:1990077">
    <property type="term" value="C:primosome complex"/>
    <property type="evidence" value="ECO:0007669"/>
    <property type="project" value="UniProtKB-KW"/>
</dbReference>
<dbReference type="Pfam" id="PF18074">
    <property type="entry name" value="PriA_C"/>
    <property type="match status" value="1"/>
</dbReference>
<evidence type="ECO:0000313" key="14">
    <source>
        <dbReference type="EMBL" id="SUZ53506.1"/>
    </source>
</evidence>
<evidence type="ECO:0000256" key="10">
    <source>
        <dbReference type="ARBA" id="ARBA00023235"/>
    </source>
</evidence>
<evidence type="ECO:0000256" key="5">
    <source>
        <dbReference type="ARBA" id="ARBA00022801"/>
    </source>
</evidence>
<dbReference type="InterPro" id="IPR040498">
    <property type="entry name" value="PriA_CRR"/>
</dbReference>
<dbReference type="SMART" id="SM00487">
    <property type="entry name" value="DEXDc"/>
    <property type="match status" value="1"/>
</dbReference>
<dbReference type="NCBIfam" id="TIGR00595">
    <property type="entry name" value="priA"/>
    <property type="match status" value="1"/>
</dbReference>
<comment type="catalytic activity">
    <reaction evidence="12">
        <text>ATP + H2O = ADP + phosphate + H(+)</text>
        <dbReference type="Rhea" id="RHEA:13065"/>
        <dbReference type="ChEBI" id="CHEBI:15377"/>
        <dbReference type="ChEBI" id="CHEBI:15378"/>
        <dbReference type="ChEBI" id="CHEBI:30616"/>
        <dbReference type="ChEBI" id="CHEBI:43474"/>
        <dbReference type="ChEBI" id="CHEBI:456216"/>
        <dbReference type="EC" id="5.6.2.4"/>
    </reaction>
</comment>
<evidence type="ECO:0000256" key="6">
    <source>
        <dbReference type="ARBA" id="ARBA00022806"/>
    </source>
</evidence>
<evidence type="ECO:0000256" key="9">
    <source>
        <dbReference type="ARBA" id="ARBA00023125"/>
    </source>
</evidence>
<dbReference type="Pfam" id="PF18319">
    <property type="entry name" value="Zn_ribbon_PriA"/>
    <property type="match status" value="1"/>
</dbReference>
<dbReference type="SMART" id="SM00490">
    <property type="entry name" value="HELICc"/>
    <property type="match status" value="1"/>
</dbReference>
<accession>A0A381NFY1</accession>
<evidence type="ECO:0000256" key="8">
    <source>
        <dbReference type="ARBA" id="ARBA00022840"/>
    </source>
</evidence>
<dbReference type="InterPro" id="IPR042115">
    <property type="entry name" value="PriA_3primeBD_sf"/>
</dbReference>
<dbReference type="GO" id="GO:0003677">
    <property type="term" value="F:DNA binding"/>
    <property type="evidence" value="ECO:0007669"/>
    <property type="project" value="UniProtKB-KW"/>
</dbReference>
<evidence type="ECO:0000256" key="2">
    <source>
        <dbReference type="ARBA" id="ARBA00022705"/>
    </source>
</evidence>
<dbReference type="EC" id="5.6.2.4" evidence="11"/>
<dbReference type="Pfam" id="PF00271">
    <property type="entry name" value="Helicase_C"/>
    <property type="match status" value="1"/>
</dbReference>
<keyword evidence="7" id="KW-0862">Zinc</keyword>
<dbReference type="InterPro" id="IPR001650">
    <property type="entry name" value="Helicase_C-like"/>
</dbReference>
<dbReference type="GO" id="GO:0006269">
    <property type="term" value="P:DNA replication, synthesis of primer"/>
    <property type="evidence" value="ECO:0007669"/>
    <property type="project" value="UniProtKB-KW"/>
</dbReference>
<dbReference type="GO" id="GO:0006310">
    <property type="term" value="P:DNA recombination"/>
    <property type="evidence" value="ECO:0007669"/>
    <property type="project" value="InterPro"/>
</dbReference>
<dbReference type="InterPro" id="IPR027417">
    <property type="entry name" value="P-loop_NTPase"/>
</dbReference>
<reference evidence="14" key="1">
    <citation type="submission" date="2018-05" db="EMBL/GenBank/DDBJ databases">
        <authorList>
            <person name="Lanie J.A."/>
            <person name="Ng W.-L."/>
            <person name="Kazmierczak K.M."/>
            <person name="Andrzejewski T.M."/>
            <person name="Davidsen T.M."/>
            <person name="Wayne K.J."/>
            <person name="Tettelin H."/>
            <person name="Glass J.I."/>
            <person name="Rusch D."/>
            <person name="Podicherti R."/>
            <person name="Tsui H.-C.T."/>
            <person name="Winkler M.E."/>
        </authorList>
    </citation>
    <scope>NUCLEOTIDE SEQUENCE</scope>
</reference>
<dbReference type="GO" id="GO:0006270">
    <property type="term" value="P:DNA replication initiation"/>
    <property type="evidence" value="ECO:0007669"/>
    <property type="project" value="TreeGrafter"/>
</dbReference>
<dbReference type="GO" id="GO:0043138">
    <property type="term" value="F:3'-5' DNA helicase activity"/>
    <property type="evidence" value="ECO:0007669"/>
    <property type="project" value="UniProtKB-EC"/>
</dbReference>
<dbReference type="Pfam" id="PF00270">
    <property type="entry name" value="DEAD"/>
    <property type="match status" value="1"/>
</dbReference>
<dbReference type="CDD" id="cd17929">
    <property type="entry name" value="DEXHc_priA"/>
    <property type="match status" value="1"/>
</dbReference>
<keyword evidence="1" id="KW-0639">Primosome</keyword>
<dbReference type="EMBL" id="UINC01000333">
    <property type="protein sequence ID" value="SUZ53506.1"/>
    <property type="molecule type" value="Genomic_DNA"/>
</dbReference>
<evidence type="ECO:0000256" key="11">
    <source>
        <dbReference type="ARBA" id="ARBA00034808"/>
    </source>
</evidence>
<dbReference type="Gene3D" id="3.40.50.300">
    <property type="entry name" value="P-loop containing nucleotide triphosphate hydrolases"/>
    <property type="match status" value="2"/>
</dbReference>
<keyword evidence="3" id="KW-0479">Metal-binding</keyword>
<evidence type="ECO:0000256" key="7">
    <source>
        <dbReference type="ARBA" id="ARBA00022833"/>
    </source>
</evidence>
<keyword evidence="9" id="KW-0238">DNA-binding</keyword>
<sequence>MTDLKLRVDVALPLPIHRTFTYQINTESQPQPGTRVLVPFRRQEHIGWVVGPGSAQEIKQIRPVLSILDDSPQLPAELFDLCRWIAEYYIAPLGIALRAALPAVLSDVSRNYVRLLEDAPLKKLRPREERVLAALERHGKPLRVRTLRRQLGMGSIWPEIRSLVARRAVGHEMVPPSQPPVKTKGVVRLIDRLGTLQARDEMFSRTPRQREAYELLERSGGASELTHMIKEEGFSRGVIKGLESKRLVGIFHEEQLRDPFANIPATKPPELVPTKDQRDVIDALIGALDEDIPIPFLLQGITGSGKTLVYIELLREALARGQSAIVLVPEIALTPQTVSRFRAHFDDQVAVLHSGLSEGERYDAWRSLRTGRRRIAVGARSALFAPLSNLGAIVVDEEHDGSYKQSEAPRYLARDLAVVRARQTGAVCVLGSATPSLESWTNARTGKFRHLQLTKRVGGARLPEVRVVDLRVQRTEPTEVSRVNERGAGVLSSELVSAVDARLERAEQVILLLNRRGYSSFVQCRECGEVEQCLNCSISLTYHRAVRRIICHHCRYDAPAPERCPRCGSRDLSYRGLGTEQVERITVETFPSARIARMDVDTTSGKWAHHRILDRVAKGDVDILLGTQMIAKGLDFPQVTLVGVVNADVGIHLPDFRASERTFQLLSQVAGRAGRGKLGGEVLIQTSLPDHYAIQAAVAHDFIAFAERETVARETPCYPPHLRMVNVILSSPDQRATAKSAEAGAAWLRRWLRGRNAEESKVVELVGPAPAPIERLHGRWRWHFLVRSPSPSAIGRAVRALIDGFKVPGGDVRLVVDRDPVALL</sequence>
<dbReference type="InterPro" id="IPR041236">
    <property type="entry name" value="PriA_C"/>
</dbReference>
<gene>
    <name evidence="14" type="ORF">METZ01_LOCUS6360</name>
</gene>
<protein>
    <recommendedName>
        <fullName evidence="11">DNA 3'-5' helicase</fullName>
        <ecNumber evidence="11">5.6.2.4</ecNumber>
    </recommendedName>
</protein>
<dbReference type="InterPro" id="IPR014001">
    <property type="entry name" value="Helicase_ATP-bd"/>
</dbReference>
<dbReference type="InterPro" id="IPR041222">
    <property type="entry name" value="PriA_3primeBD"/>
</dbReference>
<evidence type="ECO:0000256" key="1">
    <source>
        <dbReference type="ARBA" id="ARBA00022515"/>
    </source>
</evidence>
<keyword evidence="2" id="KW-0235">DNA replication</keyword>
<feature type="domain" description="Helicase ATP-binding" evidence="13">
    <location>
        <begin position="287"/>
        <end position="453"/>
    </location>
</feature>
<keyword evidence="6" id="KW-0347">Helicase</keyword>
<dbReference type="Pfam" id="PF17764">
    <property type="entry name" value="PriA_3primeBD"/>
    <property type="match status" value="1"/>
</dbReference>
<dbReference type="PANTHER" id="PTHR30580">
    <property type="entry name" value="PRIMOSOMAL PROTEIN N"/>
    <property type="match status" value="1"/>
</dbReference>
<dbReference type="GO" id="GO:0016787">
    <property type="term" value="F:hydrolase activity"/>
    <property type="evidence" value="ECO:0007669"/>
    <property type="project" value="UniProtKB-KW"/>
</dbReference>
<dbReference type="PROSITE" id="PS51192">
    <property type="entry name" value="HELICASE_ATP_BIND_1"/>
    <property type="match status" value="1"/>
</dbReference>
<dbReference type="SUPFAM" id="SSF52540">
    <property type="entry name" value="P-loop containing nucleoside triphosphate hydrolases"/>
    <property type="match status" value="2"/>
</dbReference>
<dbReference type="GO" id="GO:0005524">
    <property type="term" value="F:ATP binding"/>
    <property type="evidence" value="ECO:0007669"/>
    <property type="project" value="UniProtKB-KW"/>
</dbReference>
<evidence type="ECO:0000259" key="13">
    <source>
        <dbReference type="PROSITE" id="PS51192"/>
    </source>
</evidence>
<evidence type="ECO:0000256" key="4">
    <source>
        <dbReference type="ARBA" id="ARBA00022741"/>
    </source>
</evidence>
<evidence type="ECO:0000256" key="12">
    <source>
        <dbReference type="ARBA" id="ARBA00048988"/>
    </source>
</evidence>
<keyword evidence="10" id="KW-0413">Isomerase</keyword>
<dbReference type="AlphaFoldDB" id="A0A381NFY1"/>
<dbReference type="GO" id="GO:0046872">
    <property type="term" value="F:metal ion binding"/>
    <property type="evidence" value="ECO:0007669"/>
    <property type="project" value="UniProtKB-KW"/>
</dbReference>
<dbReference type="InterPro" id="IPR005259">
    <property type="entry name" value="PriA"/>
</dbReference>
<dbReference type="HAMAP" id="MF_00983">
    <property type="entry name" value="PriA"/>
    <property type="match status" value="1"/>
</dbReference>
<dbReference type="InterPro" id="IPR011545">
    <property type="entry name" value="DEAD/DEAH_box_helicase_dom"/>
</dbReference>
<dbReference type="CDD" id="cd18804">
    <property type="entry name" value="SF2_C_priA"/>
    <property type="match status" value="1"/>
</dbReference>
<dbReference type="FunFam" id="3.40.1440.60:FF:000001">
    <property type="entry name" value="Primosomal protein N"/>
    <property type="match status" value="1"/>
</dbReference>
<proteinExistence type="inferred from homology"/>
<dbReference type="FunFam" id="3.40.50.300:FF:000489">
    <property type="entry name" value="Primosome assembly protein PriA"/>
    <property type="match status" value="1"/>
</dbReference>
<dbReference type="Gene3D" id="3.40.1440.60">
    <property type="entry name" value="PriA, 3(prime) DNA-binding domain"/>
    <property type="match status" value="1"/>
</dbReference>
<dbReference type="PANTHER" id="PTHR30580:SF0">
    <property type="entry name" value="PRIMOSOMAL PROTEIN N"/>
    <property type="match status" value="1"/>
</dbReference>
<keyword evidence="4" id="KW-0547">Nucleotide-binding</keyword>
<keyword evidence="8" id="KW-0067">ATP-binding</keyword>
<name>A0A381NFY1_9ZZZZ</name>
<dbReference type="GO" id="GO:0006302">
    <property type="term" value="P:double-strand break repair"/>
    <property type="evidence" value="ECO:0007669"/>
    <property type="project" value="InterPro"/>
</dbReference>
<organism evidence="14">
    <name type="scientific">marine metagenome</name>
    <dbReference type="NCBI Taxonomy" id="408172"/>
    <lineage>
        <taxon>unclassified sequences</taxon>
        <taxon>metagenomes</taxon>
        <taxon>ecological metagenomes</taxon>
    </lineage>
</organism>